<proteinExistence type="predicted"/>
<feature type="region of interest" description="Disordered" evidence="1">
    <location>
        <begin position="199"/>
        <end position="218"/>
    </location>
</feature>
<evidence type="ECO:0000313" key="3">
    <source>
        <dbReference type="EMBL" id="SDS08968.1"/>
    </source>
</evidence>
<protein>
    <submittedName>
        <fullName evidence="3">Methyltransferase domain-containing protein</fullName>
    </submittedName>
</protein>
<gene>
    <name evidence="3" type="ORF">SAMN04489809_1061</name>
</gene>
<dbReference type="EMBL" id="LT629770">
    <property type="protein sequence ID" value="SDS08968.1"/>
    <property type="molecule type" value="Genomic_DNA"/>
</dbReference>
<evidence type="ECO:0000313" key="4">
    <source>
        <dbReference type="Proteomes" id="UP000182126"/>
    </source>
</evidence>
<sequence>MSPDLRPPAGADSVARAYDARAEEYREVAGDLGLTDPRDRELIRKWRDETPGRLLDAGCGPGHWTAFLHGDDGAEFGTGRDVEGIDLSTAFIRGARVQYPHLSFHHGSFRTLPQASGTVGGVLAWYSVIHTPPAELPDVFAEFARVLASGGGLLLGYFVGEPRAVFPHAVAPAFFWTAEALAPLLAAAGLELQWSETREREAGEISSRPHGALRALRS</sequence>
<organism evidence="3 4">
    <name type="scientific">Microbacterium paraoxydans</name>
    <dbReference type="NCBI Taxonomy" id="199592"/>
    <lineage>
        <taxon>Bacteria</taxon>
        <taxon>Bacillati</taxon>
        <taxon>Actinomycetota</taxon>
        <taxon>Actinomycetes</taxon>
        <taxon>Micrococcales</taxon>
        <taxon>Microbacteriaceae</taxon>
        <taxon>Microbacterium</taxon>
    </lineage>
</organism>
<dbReference type="GO" id="GO:0008168">
    <property type="term" value="F:methyltransferase activity"/>
    <property type="evidence" value="ECO:0007669"/>
    <property type="project" value="UniProtKB-KW"/>
</dbReference>
<feature type="domain" description="Methyltransferase" evidence="2">
    <location>
        <begin position="55"/>
        <end position="151"/>
    </location>
</feature>
<evidence type="ECO:0000256" key="1">
    <source>
        <dbReference type="SAM" id="MobiDB-lite"/>
    </source>
</evidence>
<dbReference type="InterPro" id="IPR029063">
    <property type="entry name" value="SAM-dependent_MTases_sf"/>
</dbReference>
<dbReference type="CDD" id="cd02440">
    <property type="entry name" value="AdoMet_MTases"/>
    <property type="match status" value="1"/>
</dbReference>
<evidence type="ECO:0000259" key="2">
    <source>
        <dbReference type="Pfam" id="PF13649"/>
    </source>
</evidence>
<dbReference type="InterPro" id="IPR041698">
    <property type="entry name" value="Methyltransf_25"/>
</dbReference>
<dbReference type="Proteomes" id="UP000182126">
    <property type="component" value="Chromosome I"/>
</dbReference>
<reference evidence="3 4" key="1">
    <citation type="submission" date="2016-10" db="EMBL/GenBank/DDBJ databases">
        <authorList>
            <person name="de Groot N.N."/>
        </authorList>
    </citation>
    <scope>NUCLEOTIDE SEQUENCE [LARGE SCALE GENOMIC DNA]</scope>
    <source>
        <strain evidence="3 4">DSM 15019</strain>
    </source>
</reference>
<dbReference type="AlphaFoldDB" id="A0A1H1PCE2"/>
<dbReference type="Gene3D" id="3.40.50.150">
    <property type="entry name" value="Vaccinia Virus protein VP39"/>
    <property type="match status" value="1"/>
</dbReference>
<dbReference type="Pfam" id="PF13649">
    <property type="entry name" value="Methyltransf_25"/>
    <property type="match status" value="1"/>
</dbReference>
<keyword evidence="3" id="KW-0489">Methyltransferase</keyword>
<keyword evidence="3" id="KW-0808">Transferase</keyword>
<name>A0A1H1PCE2_9MICO</name>
<dbReference type="RefSeq" id="WP_060922810.1">
    <property type="nucleotide sequence ID" value="NZ_LT629770.1"/>
</dbReference>
<dbReference type="GO" id="GO:0032259">
    <property type="term" value="P:methylation"/>
    <property type="evidence" value="ECO:0007669"/>
    <property type="project" value="UniProtKB-KW"/>
</dbReference>
<accession>A0A1H1PCE2</accession>
<dbReference type="SUPFAM" id="SSF53335">
    <property type="entry name" value="S-adenosyl-L-methionine-dependent methyltransferases"/>
    <property type="match status" value="1"/>
</dbReference>
<dbReference type="GeneID" id="36300313"/>